<evidence type="ECO:0000256" key="10">
    <source>
        <dbReference type="ARBA" id="ARBA00022833"/>
    </source>
</evidence>
<dbReference type="EMBL" id="GG692397">
    <property type="protein sequence ID" value="EER34010.1"/>
    <property type="molecule type" value="Genomic_DNA"/>
</dbReference>
<keyword evidence="6" id="KW-0597">Phosphoprotein</keyword>
<feature type="region of interest" description="Disordered" evidence="13">
    <location>
        <begin position="458"/>
        <end position="494"/>
    </location>
</feature>
<feature type="region of interest" description="Disordered" evidence="13">
    <location>
        <begin position="1"/>
        <end position="52"/>
    </location>
</feature>
<evidence type="ECO:0000256" key="5">
    <source>
        <dbReference type="ARBA" id="ARBA00022490"/>
    </source>
</evidence>
<comment type="subcellular location">
    <subcellularLocation>
        <location evidence="2">Cytoplasm</location>
    </subcellularLocation>
</comment>
<dbReference type="InterPro" id="IPR041888">
    <property type="entry name" value="RING-HC_ZNF598/HEL2"/>
</dbReference>
<name>C5M8V6_CANTT</name>
<comment type="pathway">
    <text evidence="3">Protein modification; protein ubiquitination.</text>
</comment>
<feature type="compositionally biased region" description="Low complexity" evidence="13">
    <location>
        <begin position="475"/>
        <end position="494"/>
    </location>
</feature>
<dbReference type="GO" id="GO:0022626">
    <property type="term" value="C:cytosolic ribosome"/>
    <property type="evidence" value="ECO:0007669"/>
    <property type="project" value="EnsemblFungi"/>
</dbReference>
<feature type="compositionally biased region" description="Polar residues" evidence="13">
    <location>
        <begin position="462"/>
        <end position="474"/>
    </location>
</feature>
<evidence type="ECO:0000256" key="1">
    <source>
        <dbReference type="ARBA" id="ARBA00000900"/>
    </source>
</evidence>
<dbReference type="VEuPathDB" id="FungiDB:CTRG_02828"/>
<dbReference type="OrthoDB" id="3838338at2759"/>
<protein>
    <recommendedName>
        <fullName evidence="4">RING-type E3 ubiquitin transferase</fullName>
        <ecNumber evidence="4">2.3.2.27</ecNumber>
    </recommendedName>
</protein>
<dbReference type="STRING" id="294747.C5M8V6"/>
<evidence type="ECO:0000256" key="6">
    <source>
        <dbReference type="ARBA" id="ARBA00022553"/>
    </source>
</evidence>
<keyword evidence="7" id="KW-0808">Transferase</keyword>
<dbReference type="InterPro" id="IPR013087">
    <property type="entry name" value="Znf_C2H2_type"/>
</dbReference>
<dbReference type="Proteomes" id="UP000002037">
    <property type="component" value="Unassembled WGS sequence"/>
</dbReference>
<evidence type="ECO:0000256" key="13">
    <source>
        <dbReference type="SAM" id="MobiDB-lite"/>
    </source>
</evidence>
<dbReference type="GO" id="GO:0070534">
    <property type="term" value="P:protein K63-linked ubiquitination"/>
    <property type="evidence" value="ECO:0007669"/>
    <property type="project" value="EnsemblFungi"/>
</dbReference>
<dbReference type="GO" id="GO:0070966">
    <property type="term" value="P:nuclear-transcribed mRNA catabolic process, no-go decay"/>
    <property type="evidence" value="ECO:0007669"/>
    <property type="project" value="EnsemblFungi"/>
</dbReference>
<dbReference type="SMART" id="SM00355">
    <property type="entry name" value="ZnF_C2H2"/>
    <property type="match status" value="4"/>
</dbReference>
<dbReference type="GO" id="GO:0036205">
    <property type="term" value="P:histone catabolic process"/>
    <property type="evidence" value="ECO:0007669"/>
    <property type="project" value="EnsemblFungi"/>
</dbReference>
<dbReference type="AlphaFoldDB" id="C5M8V6"/>
<evidence type="ECO:0000256" key="3">
    <source>
        <dbReference type="ARBA" id="ARBA00004906"/>
    </source>
</evidence>
<feature type="region of interest" description="Disordered" evidence="13">
    <location>
        <begin position="549"/>
        <end position="639"/>
    </location>
</feature>
<dbReference type="PROSITE" id="PS00028">
    <property type="entry name" value="ZINC_FINGER_C2H2_1"/>
    <property type="match status" value="1"/>
</dbReference>
<dbReference type="GO" id="GO:0072344">
    <property type="term" value="P:rescue of stalled ribosome"/>
    <property type="evidence" value="ECO:0007669"/>
    <property type="project" value="EnsemblFungi"/>
</dbReference>
<evidence type="ECO:0000256" key="2">
    <source>
        <dbReference type="ARBA" id="ARBA00004496"/>
    </source>
</evidence>
<dbReference type="GeneID" id="8300331"/>
<dbReference type="GO" id="GO:0070181">
    <property type="term" value="F:small ribosomal subunit rRNA binding"/>
    <property type="evidence" value="ECO:0007669"/>
    <property type="project" value="EnsemblFungi"/>
</dbReference>
<dbReference type="GO" id="GO:0061630">
    <property type="term" value="F:ubiquitin protein ligase activity"/>
    <property type="evidence" value="ECO:0007669"/>
    <property type="project" value="UniProtKB-EC"/>
</dbReference>
<evidence type="ECO:0000256" key="12">
    <source>
        <dbReference type="PROSITE-ProRule" id="PRU00175"/>
    </source>
</evidence>
<keyword evidence="5" id="KW-0963">Cytoplasm</keyword>
<dbReference type="InterPro" id="IPR013083">
    <property type="entry name" value="Znf_RING/FYVE/PHD"/>
</dbReference>
<evidence type="ECO:0000256" key="4">
    <source>
        <dbReference type="ARBA" id="ARBA00012483"/>
    </source>
</evidence>
<dbReference type="InterPro" id="IPR044288">
    <property type="entry name" value="ZNF598/HEL2"/>
</dbReference>
<evidence type="ECO:0000256" key="7">
    <source>
        <dbReference type="ARBA" id="ARBA00022679"/>
    </source>
</evidence>
<comment type="similarity">
    <text evidence="11">Belongs to the ZNF598/HEL2 family.</text>
</comment>
<dbReference type="Pfam" id="PF23230">
    <property type="entry name" value="zf-C2H2_13"/>
    <property type="match status" value="1"/>
</dbReference>
<dbReference type="RefSeq" id="XP_002548531.1">
    <property type="nucleotide sequence ID" value="XM_002548485.1"/>
</dbReference>
<dbReference type="GO" id="GO:0070651">
    <property type="term" value="P:nonfunctional rRNA decay"/>
    <property type="evidence" value="ECO:0007669"/>
    <property type="project" value="EnsemblFungi"/>
</dbReference>
<dbReference type="GO" id="GO:0061157">
    <property type="term" value="P:mRNA destabilization"/>
    <property type="evidence" value="ECO:0007669"/>
    <property type="project" value="EnsemblFungi"/>
</dbReference>
<accession>C5M8V6</accession>
<dbReference type="InterPro" id="IPR001841">
    <property type="entry name" value="Znf_RING"/>
</dbReference>
<evidence type="ECO:0000256" key="9">
    <source>
        <dbReference type="ARBA" id="ARBA00022771"/>
    </source>
</evidence>
<dbReference type="HOGENOM" id="CLU_008515_2_0_1"/>
<feature type="domain" description="RING-type" evidence="14">
    <location>
        <begin position="59"/>
        <end position="99"/>
    </location>
</feature>
<gene>
    <name evidence="15" type="ORF">CTRG_02828</name>
</gene>
<sequence>MSDSADQKKPTTQRRSRVSRGGAKAQQQSNNRRGYRKRNDSNNAQGDDEEEDIPEDEQCLICAEKMEVAALTPCNHTTCHKCTFRQRSLYEKSTCLICRTENDKIIITEQIHKDFGDITDKDIVATNDKYIIEFTSKLAEHETLKLLENICCICHETFPDFKPLIDHAKEVHNKFYCLICSKFKKAFKLELPLFTYKQLQKHQIEGDGDESGFTGHPNCKHCQGKRFYSEDELNVHIRDRHERCHICDQLNPKTADYYRNYDSLYNHFTKSHYVCTVSSCVEKRFVVFRDDLDLTAHMLKEHGGLTGNNNRVIIGSNTQHFSQLSTFDSRRSANNGRWMGEDDEVLQQSPEIKKKRFEERARHYLNYNSDKFNEFKSLNNNFKNKSITANELFNLYKQNLFIHQTQEELNLLIKEFQEFFPKNSDFHKDLSSIIKENVIENFPVLGAAPTNDNFPVLGGSRSGSTTPVGGQSWANGGSSSRNNSSSNVDKFPPLKAKPKKKVLLMNTSPATTTRTIIRPVSTTVKRPISTFTTAPVTVKAATKQNFPTLAKKSPSTIPGPIATSTPSSSVTSLPMMTGTSYGSVNSVSSSSSLPSSRNSSSTNLNSNEQFPQLPKKVSKKKVIPRVKQYNIPDPNAWGK</sequence>
<dbReference type="SUPFAM" id="SSF57850">
    <property type="entry name" value="RING/U-box"/>
    <property type="match status" value="1"/>
</dbReference>
<dbReference type="EC" id="2.3.2.27" evidence="4"/>
<organism evidence="15 16">
    <name type="scientific">Candida tropicalis (strain ATCC MYA-3404 / T1)</name>
    <name type="common">Yeast</name>
    <dbReference type="NCBI Taxonomy" id="294747"/>
    <lineage>
        <taxon>Eukaryota</taxon>
        <taxon>Fungi</taxon>
        <taxon>Dikarya</taxon>
        <taxon>Ascomycota</taxon>
        <taxon>Saccharomycotina</taxon>
        <taxon>Pichiomycetes</taxon>
        <taxon>Debaryomycetaceae</taxon>
        <taxon>Candida/Lodderomyces clade</taxon>
        <taxon>Candida</taxon>
    </lineage>
</organism>
<feature type="compositionally biased region" description="Low complexity" evidence="13">
    <location>
        <begin position="563"/>
        <end position="607"/>
    </location>
</feature>
<evidence type="ECO:0000256" key="8">
    <source>
        <dbReference type="ARBA" id="ARBA00022723"/>
    </source>
</evidence>
<dbReference type="InterPro" id="IPR056437">
    <property type="entry name" value="Znf-C2H2_ZNF598/HEL2"/>
</dbReference>
<dbReference type="InterPro" id="IPR057634">
    <property type="entry name" value="PAH_ZNF598/HEL2"/>
</dbReference>
<dbReference type="PANTHER" id="PTHR22938">
    <property type="entry name" value="ZINC FINGER PROTEIN 598"/>
    <property type="match status" value="1"/>
</dbReference>
<keyword evidence="10" id="KW-0862">Zinc</keyword>
<proteinExistence type="inferred from homology"/>
<dbReference type="GO" id="GO:1990116">
    <property type="term" value="P:ribosome-associated ubiquitin-dependent protein catabolic process"/>
    <property type="evidence" value="ECO:0007669"/>
    <property type="project" value="EnsemblFungi"/>
</dbReference>
<evidence type="ECO:0000313" key="16">
    <source>
        <dbReference type="Proteomes" id="UP000002037"/>
    </source>
</evidence>
<dbReference type="PANTHER" id="PTHR22938:SF0">
    <property type="entry name" value="E3 UBIQUITIN-PROTEIN LIGASE ZNF598"/>
    <property type="match status" value="1"/>
</dbReference>
<dbReference type="Pfam" id="PF25447">
    <property type="entry name" value="RING_ZNF598"/>
    <property type="match status" value="1"/>
</dbReference>
<evidence type="ECO:0000313" key="15">
    <source>
        <dbReference type="EMBL" id="EER34010.1"/>
    </source>
</evidence>
<dbReference type="GO" id="GO:0008270">
    <property type="term" value="F:zinc ion binding"/>
    <property type="evidence" value="ECO:0007669"/>
    <property type="project" value="UniProtKB-KW"/>
</dbReference>
<comment type="catalytic activity">
    <reaction evidence="1">
        <text>S-ubiquitinyl-[E2 ubiquitin-conjugating enzyme]-L-cysteine + [acceptor protein]-L-lysine = [E2 ubiquitin-conjugating enzyme]-L-cysteine + N(6)-ubiquitinyl-[acceptor protein]-L-lysine.</text>
        <dbReference type="EC" id="2.3.2.27"/>
    </reaction>
</comment>
<dbReference type="Pfam" id="PF23202">
    <property type="entry name" value="PAH_ZNF598"/>
    <property type="match status" value="1"/>
</dbReference>
<dbReference type="Gene3D" id="3.30.40.10">
    <property type="entry name" value="Zinc/RING finger domain, C3HC4 (zinc finger)"/>
    <property type="match status" value="1"/>
</dbReference>
<dbReference type="PROSITE" id="PS50089">
    <property type="entry name" value="ZF_RING_2"/>
    <property type="match status" value="1"/>
</dbReference>
<dbReference type="CDD" id="cd16615">
    <property type="entry name" value="RING-HC_ZNF598"/>
    <property type="match status" value="1"/>
</dbReference>
<evidence type="ECO:0000259" key="14">
    <source>
        <dbReference type="PROSITE" id="PS50089"/>
    </source>
</evidence>
<evidence type="ECO:0000256" key="11">
    <source>
        <dbReference type="ARBA" id="ARBA00035113"/>
    </source>
</evidence>
<keyword evidence="9 12" id="KW-0863">Zinc-finger</keyword>
<dbReference type="eggNOG" id="KOG2231">
    <property type="taxonomic scope" value="Eukaryota"/>
</dbReference>
<dbReference type="GO" id="GO:0170011">
    <property type="term" value="F:stalled ribosome sensor activity"/>
    <property type="evidence" value="ECO:0007669"/>
    <property type="project" value="EnsemblFungi"/>
</dbReference>
<keyword evidence="16" id="KW-1185">Reference proteome</keyword>
<dbReference type="GO" id="GO:0043022">
    <property type="term" value="F:ribosome binding"/>
    <property type="evidence" value="ECO:0007669"/>
    <property type="project" value="TreeGrafter"/>
</dbReference>
<dbReference type="KEGG" id="ctp:CTRG_02828"/>
<reference evidence="15 16" key="1">
    <citation type="journal article" date="2009" name="Nature">
        <title>Evolution of pathogenicity and sexual reproduction in eight Candida genomes.</title>
        <authorList>
            <person name="Butler G."/>
            <person name="Rasmussen M.D."/>
            <person name="Lin M.F."/>
            <person name="Santos M.A."/>
            <person name="Sakthikumar S."/>
            <person name="Munro C.A."/>
            <person name="Rheinbay E."/>
            <person name="Grabherr M."/>
            <person name="Forche A."/>
            <person name="Reedy J.L."/>
            <person name="Agrafioti I."/>
            <person name="Arnaud M.B."/>
            <person name="Bates S."/>
            <person name="Brown A.J."/>
            <person name="Brunke S."/>
            <person name="Costanzo M.C."/>
            <person name="Fitzpatrick D.A."/>
            <person name="de Groot P.W."/>
            <person name="Harris D."/>
            <person name="Hoyer L.L."/>
            <person name="Hube B."/>
            <person name="Klis F.M."/>
            <person name="Kodira C."/>
            <person name="Lennard N."/>
            <person name="Logue M.E."/>
            <person name="Martin R."/>
            <person name="Neiman A.M."/>
            <person name="Nikolaou E."/>
            <person name="Quail M.A."/>
            <person name="Quinn J."/>
            <person name="Santos M.C."/>
            <person name="Schmitzberger F.F."/>
            <person name="Sherlock G."/>
            <person name="Shah P."/>
            <person name="Silverstein K.A."/>
            <person name="Skrzypek M.S."/>
            <person name="Soll D."/>
            <person name="Staggs R."/>
            <person name="Stansfield I."/>
            <person name="Stumpf M.P."/>
            <person name="Sudbery P.E."/>
            <person name="Srikantha T."/>
            <person name="Zeng Q."/>
            <person name="Berman J."/>
            <person name="Berriman M."/>
            <person name="Heitman J."/>
            <person name="Gow N.A."/>
            <person name="Lorenz M.C."/>
            <person name="Birren B.W."/>
            <person name="Kellis M."/>
            <person name="Cuomo C.A."/>
        </authorList>
    </citation>
    <scope>NUCLEOTIDE SEQUENCE [LARGE SCALE GENOMIC DNA]</scope>
    <source>
        <strain evidence="16">ATCC MYA-3404 / T1</strain>
    </source>
</reference>
<keyword evidence="8" id="KW-0479">Metal-binding</keyword>